<name>A0A5M3XC84_9ACTN</name>
<dbReference type="SUPFAM" id="SSF53822">
    <property type="entry name" value="Periplasmic binding protein-like I"/>
    <property type="match status" value="1"/>
</dbReference>
<dbReference type="EMBL" id="BLAF01000004">
    <property type="protein sequence ID" value="GES17111.1"/>
    <property type="molecule type" value="Genomic_DNA"/>
</dbReference>
<dbReference type="RefSeq" id="WP_155342321.1">
    <property type="nucleotide sequence ID" value="NZ_BAAAHM010000001.1"/>
</dbReference>
<comment type="caution">
    <text evidence="5">The sequence shown here is derived from an EMBL/GenBank/DDBJ whole genome shotgun (WGS) entry which is preliminary data.</text>
</comment>
<dbReference type="PANTHER" id="PTHR30483:SF6">
    <property type="entry name" value="PERIPLASMIC BINDING PROTEIN OF ABC TRANSPORTER FOR NATURAL AMINO ACIDS"/>
    <property type="match status" value="1"/>
</dbReference>
<evidence type="ECO:0000256" key="3">
    <source>
        <dbReference type="SAM" id="SignalP"/>
    </source>
</evidence>
<organism evidence="5 6">
    <name type="scientific">Acrocarpospora pleiomorpha</name>
    <dbReference type="NCBI Taxonomy" id="90975"/>
    <lineage>
        <taxon>Bacteria</taxon>
        <taxon>Bacillati</taxon>
        <taxon>Actinomycetota</taxon>
        <taxon>Actinomycetes</taxon>
        <taxon>Streptosporangiales</taxon>
        <taxon>Streptosporangiaceae</taxon>
        <taxon>Acrocarpospora</taxon>
    </lineage>
</organism>
<feature type="chain" id="PRO_5039430300" evidence="3">
    <location>
        <begin position="24"/>
        <end position="406"/>
    </location>
</feature>
<dbReference type="PANTHER" id="PTHR30483">
    <property type="entry name" value="LEUCINE-SPECIFIC-BINDING PROTEIN"/>
    <property type="match status" value="1"/>
</dbReference>
<dbReference type="OrthoDB" id="7337537at2"/>
<proteinExistence type="inferred from homology"/>
<dbReference type="Proteomes" id="UP000377595">
    <property type="component" value="Unassembled WGS sequence"/>
</dbReference>
<evidence type="ECO:0000256" key="2">
    <source>
        <dbReference type="ARBA" id="ARBA00022729"/>
    </source>
</evidence>
<dbReference type="InterPro" id="IPR028081">
    <property type="entry name" value="Leu-bd"/>
</dbReference>
<dbReference type="InterPro" id="IPR028082">
    <property type="entry name" value="Peripla_BP_I"/>
</dbReference>
<reference evidence="5 6" key="1">
    <citation type="submission" date="2019-10" db="EMBL/GenBank/DDBJ databases">
        <title>Whole genome shotgun sequence of Acrocarpospora pleiomorpha NBRC 16267.</title>
        <authorList>
            <person name="Ichikawa N."/>
            <person name="Kimura A."/>
            <person name="Kitahashi Y."/>
            <person name="Komaki H."/>
            <person name="Oguchi A."/>
        </authorList>
    </citation>
    <scope>NUCLEOTIDE SEQUENCE [LARGE SCALE GENOMIC DNA]</scope>
    <source>
        <strain evidence="5 6">NBRC 16267</strain>
    </source>
</reference>
<dbReference type="Gene3D" id="3.40.50.2300">
    <property type="match status" value="2"/>
</dbReference>
<evidence type="ECO:0000313" key="6">
    <source>
        <dbReference type="Proteomes" id="UP000377595"/>
    </source>
</evidence>
<evidence type="ECO:0000256" key="1">
    <source>
        <dbReference type="ARBA" id="ARBA00010062"/>
    </source>
</evidence>
<gene>
    <name evidence="5" type="ORF">Aple_000060</name>
</gene>
<sequence>MRSRPIRLAMISALLVLPLAACGAAEETASGSSFIVYFTGDYSGAVSANNASIDAGIKLAAEELNAAGGIEGRKIVVETANDQNDPTKAVSLLQQRLSQGVKPDLVYPGSSSAVSLSLLPILTRQKIISIGGTVSNLLNDPVKFPYHFGISSPGKDYAPALIRLAQAKGYKKIGMLYANDATGQSSAQIYKGAIEAAGMEFVEARYEATALDMTSQLNQLRAQSPDALVVNGYGTAALYAMRSRAQIGWDVPTYCDQLSSGFPYLKNLKEEELKNVEVVVSTVTLATSERHPGLDAFIAKIKAGPAAAGITTTGWGLFATGHDSLALAAYAAQQAKSIDPDKIKAAMESLPKPTGTPPWFYAGPKGDLVTFSYSSTNHFPTTSDATFQYVPPGGYSGEGFYTSGKA</sequence>
<evidence type="ECO:0000313" key="5">
    <source>
        <dbReference type="EMBL" id="GES17111.1"/>
    </source>
</evidence>
<keyword evidence="6" id="KW-1185">Reference proteome</keyword>
<protein>
    <submittedName>
        <fullName evidence="5">ABC transporter substrate-binding protein</fullName>
    </submittedName>
</protein>
<comment type="similarity">
    <text evidence="1">Belongs to the leucine-binding protein family.</text>
</comment>
<dbReference type="Pfam" id="PF13458">
    <property type="entry name" value="Peripla_BP_6"/>
    <property type="match status" value="1"/>
</dbReference>
<dbReference type="InterPro" id="IPR051010">
    <property type="entry name" value="BCAA_transport"/>
</dbReference>
<dbReference type="AlphaFoldDB" id="A0A5M3XC84"/>
<accession>A0A5M3XC84</accession>
<feature type="signal peptide" evidence="3">
    <location>
        <begin position="1"/>
        <end position="23"/>
    </location>
</feature>
<evidence type="ECO:0000259" key="4">
    <source>
        <dbReference type="Pfam" id="PF13458"/>
    </source>
</evidence>
<feature type="domain" description="Leucine-binding protein" evidence="4">
    <location>
        <begin position="40"/>
        <end position="366"/>
    </location>
</feature>
<keyword evidence="2 3" id="KW-0732">Signal</keyword>